<dbReference type="EMBL" id="GBXM01040394">
    <property type="protein sequence ID" value="JAH68183.1"/>
    <property type="molecule type" value="Transcribed_RNA"/>
</dbReference>
<dbReference type="AlphaFoldDB" id="A0A0E9UT86"/>
<evidence type="ECO:0000313" key="1">
    <source>
        <dbReference type="EMBL" id="JAH68183.1"/>
    </source>
</evidence>
<accession>A0A0E9UT86</accession>
<reference evidence="1" key="2">
    <citation type="journal article" date="2015" name="Fish Shellfish Immunol.">
        <title>Early steps in the European eel (Anguilla anguilla)-Vibrio vulnificus interaction in the gills: Role of the RtxA13 toxin.</title>
        <authorList>
            <person name="Callol A."/>
            <person name="Pajuelo D."/>
            <person name="Ebbesson L."/>
            <person name="Teles M."/>
            <person name="MacKenzie S."/>
            <person name="Amaro C."/>
        </authorList>
    </citation>
    <scope>NUCLEOTIDE SEQUENCE</scope>
</reference>
<protein>
    <submittedName>
        <fullName evidence="1">Uncharacterized protein</fullName>
    </submittedName>
</protein>
<sequence>MLSHSNKSNFSFYETYVKKVYSFNNYSVNAPTFLCKTRRYCHIRIINPIQCL</sequence>
<reference evidence="1" key="1">
    <citation type="submission" date="2014-11" db="EMBL/GenBank/DDBJ databases">
        <authorList>
            <person name="Amaro Gonzalez C."/>
        </authorList>
    </citation>
    <scope>NUCLEOTIDE SEQUENCE</scope>
</reference>
<organism evidence="1">
    <name type="scientific">Anguilla anguilla</name>
    <name type="common">European freshwater eel</name>
    <name type="synonym">Muraena anguilla</name>
    <dbReference type="NCBI Taxonomy" id="7936"/>
    <lineage>
        <taxon>Eukaryota</taxon>
        <taxon>Metazoa</taxon>
        <taxon>Chordata</taxon>
        <taxon>Craniata</taxon>
        <taxon>Vertebrata</taxon>
        <taxon>Euteleostomi</taxon>
        <taxon>Actinopterygii</taxon>
        <taxon>Neopterygii</taxon>
        <taxon>Teleostei</taxon>
        <taxon>Anguilliformes</taxon>
        <taxon>Anguillidae</taxon>
        <taxon>Anguilla</taxon>
    </lineage>
</organism>
<proteinExistence type="predicted"/>
<name>A0A0E9UT86_ANGAN</name>